<name>A0AC61ZSR5_9CAUD</name>
<dbReference type="EMBL" id="PP357458">
    <property type="protein sequence ID" value="WWT40972.1"/>
    <property type="molecule type" value="Genomic_DNA"/>
</dbReference>
<accession>A0AC61ZSR5</accession>
<proteinExistence type="predicted"/>
<protein>
    <submittedName>
        <fullName evidence="1">Uncharacterized protein</fullName>
    </submittedName>
</protein>
<reference evidence="1" key="1">
    <citation type="submission" date="2024-02" db="EMBL/GenBank/DDBJ databases">
        <title>Klebsiella phages.</title>
        <authorList>
            <person name="Li J."/>
            <person name="Feng Y."/>
            <person name="Zong Z."/>
        </authorList>
    </citation>
    <scope>NUCLEOTIDE SEQUENCE</scope>
</reference>
<sequence>MTEWEQLDIRGKLGMCLTAELSYDRDLKVLDIMLLKGRGYQEEDIERIYEWLKDSEDFPYRCAIGKLRDQFLPKEMPPFSFVDLDLLEGIVQLSYPQQICCAENIIDRLEYADRVMHKMYPDGDFPPDTVKIIGEASQMLSACRSFLKTLGGK</sequence>
<evidence type="ECO:0000313" key="1">
    <source>
        <dbReference type="EMBL" id="WWT40972.1"/>
    </source>
</evidence>
<organism evidence="1">
    <name type="scientific">Klebsiella phage phi1_175008</name>
    <dbReference type="NCBI Taxonomy" id="3127744"/>
    <lineage>
        <taxon>Viruses</taxon>
        <taxon>Duplodnaviria</taxon>
        <taxon>Heunggongvirae</taxon>
        <taxon>Uroviricota</taxon>
        <taxon>Caudoviricetes</taxon>
        <taxon>Stephanstirmvirinae</taxon>
    </lineage>
</organism>